<reference evidence="1" key="1">
    <citation type="submission" date="2019-06" db="EMBL/GenBank/DDBJ databases">
        <authorList>
            <person name="Zheng W."/>
        </authorList>
    </citation>
    <scope>NUCLEOTIDE SEQUENCE</scope>
    <source>
        <strain evidence="1">QDHG01</strain>
    </source>
</reference>
<protein>
    <submittedName>
        <fullName evidence="1">Uncharacterized protein</fullName>
    </submittedName>
</protein>
<accession>A0A8J8NRJ4</accession>
<dbReference type="Proteomes" id="UP000785679">
    <property type="component" value="Unassembled WGS sequence"/>
</dbReference>
<dbReference type="EMBL" id="RRYP01007290">
    <property type="protein sequence ID" value="TNV80602.1"/>
    <property type="molecule type" value="Genomic_DNA"/>
</dbReference>
<proteinExistence type="predicted"/>
<comment type="caution">
    <text evidence="1">The sequence shown here is derived from an EMBL/GenBank/DDBJ whole genome shotgun (WGS) entry which is preliminary data.</text>
</comment>
<dbReference type="AlphaFoldDB" id="A0A8J8NRJ4"/>
<evidence type="ECO:0000313" key="1">
    <source>
        <dbReference type="EMBL" id="TNV80602.1"/>
    </source>
</evidence>
<gene>
    <name evidence="1" type="ORF">FGO68_gene6966</name>
</gene>
<keyword evidence="2" id="KW-1185">Reference proteome</keyword>
<organism evidence="1 2">
    <name type="scientific">Halteria grandinella</name>
    <dbReference type="NCBI Taxonomy" id="5974"/>
    <lineage>
        <taxon>Eukaryota</taxon>
        <taxon>Sar</taxon>
        <taxon>Alveolata</taxon>
        <taxon>Ciliophora</taxon>
        <taxon>Intramacronucleata</taxon>
        <taxon>Spirotrichea</taxon>
        <taxon>Stichotrichia</taxon>
        <taxon>Sporadotrichida</taxon>
        <taxon>Halteriidae</taxon>
        <taxon>Halteria</taxon>
    </lineage>
</organism>
<sequence>MRLHKSLGLHSLQPQFYGESFCPCLQRTHEFGQKLGGFSLLRRIWFRFLSFKEWIQGIHNLSVQFQGFHKIYLSFIQLSNSLFSFLDPITFKPYYSSKSERHVMYTFIRKII</sequence>
<evidence type="ECO:0000313" key="2">
    <source>
        <dbReference type="Proteomes" id="UP000785679"/>
    </source>
</evidence>
<name>A0A8J8NRJ4_HALGN</name>